<protein>
    <recommendedName>
        <fullName evidence="3">AbiEi antitoxin C-terminal domain-containing protein</fullName>
    </recommendedName>
</protein>
<dbReference type="EMBL" id="CP014228">
    <property type="protein sequence ID" value="AMD87881.1"/>
    <property type="molecule type" value="Genomic_DNA"/>
</dbReference>
<name>A0A0X8JFW6_ACTRD</name>
<organism evidence="1 2">
    <name type="scientific">Actinomyces radicidentis</name>
    <dbReference type="NCBI Taxonomy" id="111015"/>
    <lineage>
        <taxon>Bacteria</taxon>
        <taxon>Bacillati</taxon>
        <taxon>Actinomycetota</taxon>
        <taxon>Actinomycetes</taxon>
        <taxon>Actinomycetales</taxon>
        <taxon>Actinomycetaceae</taxon>
        <taxon>Actinomyces</taxon>
    </lineage>
</organism>
<dbReference type="Proteomes" id="UP000065220">
    <property type="component" value="Chromosome"/>
</dbReference>
<reference evidence="2" key="1">
    <citation type="submission" date="2016-02" db="EMBL/GenBank/DDBJ databases">
        <authorList>
            <person name="Holder M.E."/>
            <person name="Ajami N.J."/>
            <person name="Petrosino J.F."/>
        </authorList>
    </citation>
    <scope>NUCLEOTIDE SEQUENCE [LARGE SCALE GENOMIC DNA]</scope>
    <source>
        <strain evidence="2">CCUG 36733</strain>
    </source>
</reference>
<proteinExistence type="predicted"/>
<dbReference type="RefSeq" id="WP_067942989.1">
    <property type="nucleotide sequence ID" value="NZ_CAUHMM010000006.1"/>
</dbReference>
<gene>
    <name evidence="1" type="ORF">AXF14_10205</name>
</gene>
<dbReference type="KEGG" id="ard:AXF14_10205"/>
<dbReference type="OrthoDB" id="3254844at2"/>
<keyword evidence="2" id="KW-1185">Reference proteome</keyword>
<evidence type="ECO:0008006" key="3">
    <source>
        <dbReference type="Google" id="ProtNLM"/>
    </source>
</evidence>
<evidence type="ECO:0000313" key="2">
    <source>
        <dbReference type="Proteomes" id="UP000065220"/>
    </source>
</evidence>
<sequence length="200" mass="20683">MTSPPQRAPAPRVPAPRVMDRLLRPAPPSATSPLSDDELALLRVPVLDTALLERVAGLPVPRDLLRSPVARARCVADHVPADGALVGLTALWVHDGRRSPAGGLEVSTPSRSGGSPRVRLRRGALASEDLVLVGGLRCAAPARAAVDAARTSPPAVAVEAVLRALALGESRASLLCALDRCRGGSARGRPRAQSLITALA</sequence>
<accession>A0A0X8JFW6</accession>
<evidence type="ECO:0000313" key="1">
    <source>
        <dbReference type="EMBL" id="AMD87881.1"/>
    </source>
</evidence>
<dbReference type="AlphaFoldDB" id="A0A0X8JFW6"/>